<dbReference type="Pfam" id="PF04020">
    <property type="entry name" value="Phage_holin_4_2"/>
    <property type="match status" value="1"/>
</dbReference>
<keyword evidence="1" id="KW-0812">Transmembrane</keyword>
<dbReference type="EMBL" id="DXHX01000039">
    <property type="protein sequence ID" value="HIV73972.1"/>
    <property type="molecule type" value="Genomic_DNA"/>
</dbReference>
<feature type="transmembrane region" description="Helical" evidence="1">
    <location>
        <begin position="34"/>
        <end position="55"/>
    </location>
</feature>
<proteinExistence type="predicted"/>
<sequence length="119" mass="13267">MFISWFISIFLYAVALIAVAQLFEGFYIENFQTALLASIVLSILNAFVRPLLIIFTLPLTIFTFGFFILVINTITLLLGAKVMGSAFEIDGFLIAFIASIIISLLNTFLHRLVGDIKRA</sequence>
<reference evidence="2" key="1">
    <citation type="journal article" date="2021" name="PeerJ">
        <title>Extensive microbial diversity within the chicken gut microbiome revealed by metagenomics and culture.</title>
        <authorList>
            <person name="Gilroy R."/>
            <person name="Ravi A."/>
            <person name="Getino M."/>
            <person name="Pursley I."/>
            <person name="Horton D.L."/>
            <person name="Alikhan N.F."/>
            <person name="Baker D."/>
            <person name="Gharbi K."/>
            <person name="Hall N."/>
            <person name="Watson M."/>
            <person name="Adriaenssens E.M."/>
            <person name="Foster-Nyarko E."/>
            <person name="Jarju S."/>
            <person name="Secka A."/>
            <person name="Antonio M."/>
            <person name="Oren A."/>
            <person name="Chaudhuri R.R."/>
            <person name="La Ragione R."/>
            <person name="Hildebrand F."/>
            <person name="Pallen M.J."/>
        </authorList>
    </citation>
    <scope>NUCLEOTIDE SEQUENCE</scope>
    <source>
        <strain evidence="2">CHK169-2315</strain>
    </source>
</reference>
<keyword evidence="1" id="KW-1133">Transmembrane helix</keyword>
<name>A0A9D1PKZ4_9BACI</name>
<comment type="caution">
    <text evidence="2">The sequence shown here is derived from an EMBL/GenBank/DDBJ whole genome shotgun (WGS) entry which is preliminary data.</text>
</comment>
<dbReference type="Proteomes" id="UP000823937">
    <property type="component" value="Unassembled WGS sequence"/>
</dbReference>
<reference evidence="2" key="2">
    <citation type="submission" date="2021-04" db="EMBL/GenBank/DDBJ databases">
        <authorList>
            <person name="Gilroy R."/>
        </authorList>
    </citation>
    <scope>NUCLEOTIDE SEQUENCE</scope>
    <source>
        <strain evidence="2">CHK169-2315</strain>
    </source>
</reference>
<dbReference type="PANTHER" id="PTHR37309">
    <property type="entry name" value="SLR0284 PROTEIN"/>
    <property type="match status" value="1"/>
</dbReference>
<accession>A0A9D1PKZ4</accession>
<feature type="transmembrane region" description="Helical" evidence="1">
    <location>
        <begin position="92"/>
        <end position="113"/>
    </location>
</feature>
<evidence type="ECO:0000256" key="1">
    <source>
        <dbReference type="SAM" id="Phobius"/>
    </source>
</evidence>
<dbReference type="AlphaFoldDB" id="A0A9D1PKZ4"/>
<organism evidence="2 3">
    <name type="scientific">Candidatus Pseudogracilibacillus intestinigallinarum</name>
    <dbReference type="NCBI Taxonomy" id="2838742"/>
    <lineage>
        <taxon>Bacteria</taxon>
        <taxon>Bacillati</taxon>
        <taxon>Bacillota</taxon>
        <taxon>Bacilli</taxon>
        <taxon>Bacillales</taxon>
        <taxon>Bacillaceae</taxon>
        <taxon>Pseudogracilibacillus</taxon>
    </lineage>
</organism>
<feature type="transmembrane region" description="Helical" evidence="1">
    <location>
        <begin position="61"/>
        <end position="80"/>
    </location>
</feature>
<keyword evidence="1" id="KW-0472">Membrane</keyword>
<protein>
    <submittedName>
        <fullName evidence="2">Phage holin family protein</fullName>
    </submittedName>
</protein>
<feature type="transmembrane region" description="Helical" evidence="1">
    <location>
        <begin position="6"/>
        <end position="27"/>
    </location>
</feature>
<evidence type="ECO:0000313" key="2">
    <source>
        <dbReference type="EMBL" id="HIV73972.1"/>
    </source>
</evidence>
<dbReference type="PANTHER" id="PTHR37309:SF1">
    <property type="entry name" value="SLR0284 PROTEIN"/>
    <property type="match status" value="1"/>
</dbReference>
<evidence type="ECO:0000313" key="3">
    <source>
        <dbReference type="Proteomes" id="UP000823937"/>
    </source>
</evidence>
<dbReference type="InterPro" id="IPR007165">
    <property type="entry name" value="Phage_holin_4_2"/>
</dbReference>
<gene>
    <name evidence="2" type="ORF">H9895_02700</name>
</gene>